<reference evidence="1" key="1">
    <citation type="submission" date="2022-02" db="EMBL/GenBank/DDBJ databases">
        <title>Aestuariibaculum sp., a marine bacterium isolated from sediment in Guangxi.</title>
        <authorList>
            <person name="Ying J."/>
        </authorList>
    </citation>
    <scope>NUCLEOTIDE SEQUENCE</scope>
    <source>
        <strain evidence="1">L182</strain>
    </source>
</reference>
<organism evidence="1 2">
    <name type="scientific">Aestuariibaculum lutulentum</name>
    <dbReference type="NCBI Taxonomy" id="2920935"/>
    <lineage>
        <taxon>Bacteria</taxon>
        <taxon>Pseudomonadati</taxon>
        <taxon>Bacteroidota</taxon>
        <taxon>Flavobacteriia</taxon>
        <taxon>Flavobacteriales</taxon>
        <taxon>Flavobacteriaceae</taxon>
    </lineage>
</organism>
<dbReference type="RefSeq" id="WP_240572222.1">
    <property type="nucleotide sequence ID" value="NZ_CP136709.1"/>
</dbReference>
<accession>A0ABS9RG65</accession>
<gene>
    <name evidence="1" type="ORF">MKW35_04665</name>
</gene>
<evidence type="ECO:0000313" key="2">
    <source>
        <dbReference type="Proteomes" id="UP001156141"/>
    </source>
</evidence>
<dbReference type="Proteomes" id="UP001156141">
    <property type="component" value="Unassembled WGS sequence"/>
</dbReference>
<comment type="caution">
    <text evidence="1">The sequence shown here is derived from an EMBL/GenBank/DDBJ whole genome shotgun (WGS) entry which is preliminary data.</text>
</comment>
<proteinExistence type="predicted"/>
<evidence type="ECO:0000313" key="1">
    <source>
        <dbReference type="EMBL" id="MCH4551902.1"/>
    </source>
</evidence>
<name>A0ABS9RG65_9FLAO</name>
<dbReference type="EMBL" id="JAKVQD010000001">
    <property type="protein sequence ID" value="MCH4551902.1"/>
    <property type="molecule type" value="Genomic_DNA"/>
</dbReference>
<protein>
    <submittedName>
        <fullName evidence="1">Uncharacterized protein</fullName>
    </submittedName>
</protein>
<keyword evidence="2" id="KW-1185">Reference proteome</keyword>
<sequence length="147" mass="17143">MGKTIEFLNTLDDVELAFFVKYKIGTYTKPTQEIIKEYIYTKNLTEDKIEQLINKKHLKANYNKDLKMCPRCCSTKIRTDKVEWTNTSNAPGFANEVAVLSGMAGDVTYKNNVICDVCGYWLEDPNNERPVRFQSKIMNYLWDLFNM</sequence>